<dbReference type="NCBIfam" id="NF005243">
    <property type="entry name" value="PRK06753.1"/>
    <property type="match status" value="1"/>
</dbReference>
<dbReference type="InterPro" id="IPR036188">
    <property type="entry name" value="FAD/NAD-bd_sf"/>
</dbReference>
<protein>
    <submittedName>
        <fullName evidence="4">Monooxygenase</fullName>
    </submittedName>
</protein>
<evidence type="ECO:0000256" key="1">
    <source>
        <dbReference type="ARBA" id="ARBA00023002"/>
    </source>
</evidence>
<keyword evidence="5" id="KW-1185">Reference proteome</keyword>
<evidence type="ECO:0000313" key="5">
    <source>
        <dbReference type="Proteomes" id="UP000287910"/>
    </source>
</evidence>
<dbReference type="SUPFAM" id="SSF54373">
    <property type="entry name" value="FAD-linked reductases, C-terminal domain"/>
    <property type="match status" value="1"/>
</dbReference>
<dbReference type="GO" id="GO:0004497">
    <property type="term" value="F:monooxygenase activity"/>
    <property type="evidence" value="ECO:0007669"/>
    <property type="project" value="UniProtKB-KW"/>
</dbReference>
<comment type="caution">
    <text evidence="4">The sequence shown here is derived from an EMBL/GenBank/DDBJ whole genome shotgun (WGS) entry which is preliminary data.</text>
</comment>
<accession>A0A3S0PRI4</accession>
<dbReference type="Gene3D" id="3.50.50.60">
    <property type="entry name" value="FAD/NAD(P)-binding domain"/>
    <property type="match status" value="1"/>
</dbReference>
<proteinExistence type="predicted"/>
<dbReference type="RefSeq" id="WP_126657849.1">
    <property type="nucleotide sequence ID" value="NZ_RYYR01000004.1"/>
</dbReference>
<dbReference type="EMBL" id="RYYR01000004">
    <property type="protein sequence ID" value="RUL55609.1"/>
    <property type="molecule type" value="Genomic_DNA"/>
</dbReference>
<gene>
    <name evidence="4" type="ORF">EK386_04595</name>
</gene>
<keyword evidence="2 4" id="KW-0503">Monooxygenase</keyword>
<dbReference type="PANTHER" id="PTHR13789">
    <property type="entry name" value="MONOOXYGENASE"/>
    <property type="match status" value="1"/>
</dbReference>
<dbReference type="GO" id="GO:0071949">
    <property type="term" value="F:FAD binding"/>
    <property type="evidence" value="ECO:0007669"/>
    <property type="project" value="InterPro"/>
</dbReference>
<dbReference type="PANTHER" id="PTHR13789:SF309">
    <property type="entry name" value="PUTATIVE (AFU_ORTHOLOGUE AFUA_6G14510)-RELATED"/>
    <property type="match status" value="1"/>
</dbReference>
<reference evidence="4 5" key="1">
    <citation type="submission" date="2018-12" db="EMBL/GenBank/DDBJ databases">
        <title>Lysinibacillus antri sp. nov., isolated from a cave soil.</title>
        <authorList>
            <person name="Narsing Rao M.P."/>
            <person name="Zhang H."/>
            <person name="Dong Z.-Y."/>
            <person name="Niu X.-K."/>
            <person name="Zhang K."/>
            <person name="Fang B.-Z."/>
            <person name="Kang Y.-Q."/>
            <person name="Xiao M."/>
            <person name="Li W.-J."/>
        </authorList>
    </citation>
    <scope>NUCLEOTIDE SEQUENCE [LARGE SCALE GENOMIC DNA]</scope>
    <source>
        <strain evidence="4 5">SYSU K30002</strain>
    </source>
</reference>
<dbReference type="Proteomes" id="UP000287910">
    <property type="component" value="Unassembled WGS sequence"/>
</dbReference>
<dbReference type="InterPro" id="IPR002938">
    <property type="entry name" value="FAD-bd"/>
</dbReference>
<evidence type="ECO:0000256" key="2">
    <source>
        <dbReference type="ARBA" id="ARBA00023033"/>
    </source>
</evidence>
<dbReference type="PRINTS" id="PR00420">
    <property type="entry name" value="RNGMNOXGNASE"/>
</dbReference>
<evidence type="ECO:0000313" key="4">
    <source>
        <dbReference type="EMBL" id="RUL55609.1"/>
    </source>
</evidence>
<dbReference type="AlphaFoldDB" id="A0A3S0PRI4"/>
<feature type="domain" description="FAD-binding" evidence="3">
    <location>
        <begin position="7"/>
        <end position="312"/>
    </location>
</feature>
<name>A0A3S0PRI4_9BACI</name>
<keyword evidence="1" id="KW-0560">Oxidoreductase</keyword>
<organism evidence="4 5">
    <name type="scientific">Lysinibacillus antri</name>
    <dbReference type="NCBI Taxonomy" id="2498145"/>
    <lineage>
        <taxon>Bacteria</taxon>
        <taxon>Bacillati</taxon>
        <taxon>Bacillota</taxon>
        <taxon>Bacilli</taxon>
        <taxon>Bacillales</taxon>
        <taxon>Bacillaceae</taxon>
        <taxon>Lysinibacillus</taxon>
    </lineage>
</organism>
<evidence type="ECO:0000259" key="3">
    <source>
        <dbReference type="Pfam" id="PF01494"/>
    </source>
</evidence>
<dbReference type="InterPro" id="IPR050493">
    <property type="entry name" value="FAD-dep_Monooxygenase_BioMet"/>
</dbReference>
<sequence length="385" mass="42815">MGFKGRIAIVGGGIGGLCTAIALQNAGIETTVFESSSEIKSVGAGLGIGNNAIKALAKLGLDQHVIDAGRILEAMIIYDENGKQINKMDTKFISERFGTDNVTIHRAALHGILHRNLKENTISCGKKCVDFFQDENVVRLTFEDGTEATADYVIAADGIHSIFRKKLIPNSYPRYAGYTCWRGVTDVNQSKLYQNVASETWGPNGRFGIVPLAGEKVYWFACVNAPYNDPETDKFRKNEIFTLFKDYHSPIPELIKITKDEAIIHNDIIDIAPIKQFTFGRVLLIGDAAHATTPNMGQGAGQAIEDAIILAACMNKFASIEDAFKHFEKLRVKRTAKIIKMSRRIGQVAQSRNRIIIKIRDYLLRRESSASQLKRLKFLYDIKLD</sequence>
<dbReference type="Pfam" id="PF01494">
    <property type="entry name" value="FAD_binding_3"/>
    <property type="match status" value="1"/>
</dbReference>
<dbReference type="SUPFAM" id="SSF51905">
    <property type="entry name" value="FAD/NAD(P)-binding domain"/>
    <property type="match status" value="1"/>
</dbReference>